<evidence type="ECO:0000313" key="2">
    <source>
        <dbReference type="Proteomes" id="UP001732700"/>
    </source>
</evidence>
<dbReference type="EnsemblPlants" id="AVESA.00010b.r2.2AG0250010.1">
    <property type="protein sequence ID" value="AVESA.00010b.r2.2AG0250010.1.CDS"/>
    <property type="gene ID" value="AVESA.00010b.r2.2AG0250010"/>
</dbReference>
<accession>A0ACD5UHY6</accession>
<keyword evidence="2" id="KW-1185">Reference proteome</keyword>
<sequence length="1075" mass="119964">MASFPSPSVAAAAPRLAPGLSLSAAAVHHSSHAFRPRAIAARRPSLALRSSAIAAPASPLRCSHRRAVSPRLRRRTQGLGSSAAGILGEERDGCLSCFPRTRRRGRPGLARFAPCALPHTSGLSLHSRWGRPKIRSSHILRAAGPDEPHVASPTWSEAALDKPYLDHAIGNEELEAVLDTPLPSHPKLIRGQLKNGLRYLILPNKVPADRFEAHMEVHVGSIDEEEDEQGIAHMIEHVAFLGSKKREKLLGTGARSNAYTDFHHTVFHIHSPTKTKEYGEALLPSVLDALNEIAFHPKFSSSRVEKERRAILSELQMMNTIEYRVDCQLLQHLHSENKLSNRFPIGLEEQILKWDPDKIRRFHERWYYPANATLYLVGEIDDIPRAVREIEAVFEHTLPENGAAPMSTASPFGAMASLFAPKLPGGLAASLTGEKSPATDKLKPIKRERQAVRPPVEHKWSLPDVHQDAKPPVIFQHELIQSFSINMFCKIPVNRVQTYKDLRSVLMKRIFLSALHFRINTRYKSSNPPFTSVELDHSDSGREGCTVTTLTVTAEPQNWRSAIKVAVHEVRRLKEFGVTMGEMTRYMDALIKDSEQLAMMIDSVPSVDNLDFIMESDALGHTVMDQLQGHDSLLAVAETVTLEEVELFCVNNLINCSLESNEEFIFMEFRFALRDNGMRAAFQLLHMVLEHNVWLEDAFDRAAQLYLSYYRSIPKSLERATAHKLMVAMLNNDERFVEPSPHSLQKLTLQSVKEAVMNQFVGSNMEVSVVGDFTEEEVESCVLDYLGTVRASNSSNTAEHIEKISFLPFPSDLHFQQVYIKDTDERACAYIAGPAPNRWGFATEGKDLFNVIRSSSADEISEPASSDIVGKTHINVRNHSLFFGITLSLLAEIINSRLFTTVRDSMGLTYDVSFELNLFDKLDLGWYVIAVTSTPSKVHKAVDACKGVLRGLHSNKIVERELDRAKRTLLMKHEAETKTNAYWLGLLAHLQSSSVPRKDISCIKELTTLYESATIEDLYLAYEHLKVDDSSLFACIGIAGADSGEDMNDDEPDMGLPGMVPMGGRGLSTMTRPTT</sequence>
<organism evidence="1 2">
    <name type="scientific">Avena sativa</name>
    <name type="common">Oat</name>
    <dbReference type="NCBI Taxonomy" id="4498"/>
    <lineage>
        <taxon>Eukaryota</taxon>
        <taxon>Viridiplantae</taxon>
        <taxon>Streptophyta</taxon>
        <taxon>Embryophyta</taxon>
        <taxon>Tracheophyta</taxon>
        <taxon>Spermatophyta</taxon>
        <taxon>Magnoliopsida</taxon>
        <taxon>Liliopsida</taxon>
        <taxon>Poales</taxon>
        <taxon>Poaceae</taxon>
        <taxon>BOP clade</taxon>
        <taxon>Pooideae</taxon>
        <taxon>Poodae</taxon>
        <taxon>Poeae</taxon>
        <taxon>Poeae Chloroplast Group 1 (Aveneae type)</taxon>
        <taxon>Aveninae</taxon>
        <taxon>Avena</taxon>
    </lineage>
</organism>
<dbReference type="Proteomes" id="UP001732700">
    <property type="component" value="Chromosome 2A"/>
</dbReference>
<reference evidence="1" key="2">
    <citation type="submission" date="2025-09" db="UniProtKB">
        <authorList>
            <consortium name="EnsemblPlants"/>
        </authorList>
    </citation>
    <scope>IDENTIFICATION</scope>
</reference>
<proteinExistence type="predicted"/>
<reference evidence="1" key="1">
    <citation type="submission" date="2021-05" db="EMBL/GenBank/DDBJ databases">
        <authorList>
            <person name="Scholz U."/>
            <person name="Mascher M."/>
            <person name="Fiebig A."/>
        </authorList>
    </citation>
    <scope>NUCLEOTIDE SEQUENCE [LARGE SCALE GENOMIC DNA]</scope>
</reference>
<name>A0ACD5UHY6_AVESA</name>
<protein>
    <submittedName>
        <fullName evidence="1">Uncharacterized protein</fullName>
    </submittedName>
</protein>
<evidence type="ECO:0000313" key="1">
    <source>
        <dbReference type="EnsemblPlants" id="AVESA.00010b.r2.2AG0250010.1.CDS"/>
    </source>
</evidence>